<gene>
    <name evidence="3" type="primary">LOC123160841</name>
</gene>
<dbReference type="Gramene" id="TraesCS7B02G480000.1">
    <property type="protein sequence ID" value="TraesCS7B02G480000.1"/>
    <property type="gene ID" value="TraesCS7B02G480000"/>
</dbReference>
<dbReference type="Proteomes" id="UP000019116">
    <property type="component" value="Chromosome 7B"/>
</dbReference>
<dbReference type="AlphaFoldDB" id="A0A3B6SVE4"/>
<dbReference type="Gene3D" id="3.80.10.10">
    <property type="entry name" value="Ribonuclease Inhibitor"/>
    <property type="match status" value="1"/>
</dbReference>
<protein>
    <submittedName>
        <fullName evidence="3">Uncharacterized protein</fullName>
    </submittedName>
</protein>
<dbReference type="SMR" id="A0A3B6SVE4"/>
<dbReference type="InterPro" id="IPR001810">
    <property type="entry name" value="F-box_dom"/>
</dbReference>
<reference evidence="3" key="2">
    <citation type="submission" date="2018-10" db="UniProtKB">
        <authorList>
            <consortium name="EnsemblPlants"/>
        </authorList>
    </citation>
    <scope>IDENTIFICATION</scope>
</reference>
<reference evidence="3" key="1">
    <citation type="submission" date="2018-08" db="EMBL/GenBank/DDBJ databases">
        <authorList>
            <person name="Rossello M."/>
        </authorList>
    </citation>
    <scope>NUCLEOTIDE SEQUENCE [LARGE SCALE GENOMIC DNA]</scope>
    <source>
        <strain evidence="3">cv. Chinese Spring</strain>
    </source>
</reference>
<dbReference type="InterPro" id="IPR006553">
    <property type="entry name" value="Leu-rich_rpt_Cys-con_subtyp"/>
</dbReference>
<dbReference type="OMA" id="MCARGPS"/>
<feature type="domain" description="F-box" evidence="1">
    <location>
        <begin position="11"/>
        <end position="56"/>
    </location>
</feature>
<evidence type="ECO:0000313" key="3">
    <source>
        <dbReference type="EnsemblPlants" id="TraesCS7B02G480000.1"/>
    </source>
</evidence>
<dbReference type="FunFam" id="1.20.1280.50:FF:000037">
    <property type="entry name" value="F-box protein SKIP19"/>
    <property type="match status" value="1"/>
</dbReference>
<dbReference type="PANTHER" id="PTHR38926">
    <property type="entry name" value="F-BOX DOMAIN CONTAINING PROTEIN, EXPRESSED"/>
    <property type="match status" value="1"/>
</dbReference>
<dbReference type="InterPro" id="IPR032675">
    <property type="entry name" value="LRR_dom_sf"/>
</dbReference>
<keyword evidence="4" id="KW-1185">Reference proteome</keyword>
<dbReference type="InterPro" id="IPR036047">
    <property type="entry name" value="F-box-like_dom_sf"/>
</dbReference>
<dbReference type="Pfam" id="PF12937">
    <property type="entry name" value="F-box-like"/>
    <property type="match status" value="1"/>
</dbReference>
<dbReference type="SUPFAM" id="SSF81383">
    <property type="entry name" value="F-box domain"/>
    <property type="match status" value="1"/>
</dbReference>
<accession>A0A3B6SVE4</accession>
<evidence type="ECO:0000259" key="1">
    <source>
        <dbReference type="Pfam" id="PF12937"/>
    </source>
</evidence>
<evidence type="ECO:0000259" key="2">
    <source>
        <dbReference type="Pfam" id="PF24758"/>
    </source>
</evidence>
<dbReference type="Gramene" id="TraesCS7B03G1289000.1">
    <property type="protein sequence ID" value="TraesCS7B03G1289000.1.CDS"/>
    <property type="gene ID" value="TraesCS7B03G1289000"/>
</dbReference>
<dbReference type="Gene3D" id="1.20.1280.50">
    <property type="match status" value="1"/>
</dbReference>
<name>A0A3B6SVE4_WHEAT</name>
<dbReference type="GeneID" id="123160841"/>
<dbReference type="RefSeq" id="XP_044434620.1">
    <property type="nucleotide sequence ID" value="XM_044578685.1"/>
</dbReference>
<dbReference type="KEGG" id="taes:123160841"/>
<evidence type="ECO:0000313" key="4">
    <source>
        <dbReference type="Proteomes" id="UP000019116"/>
    </source>
</evidence>
<organism evidence="3">
    <name type="scientific">Triticum aestivum</name>
    <name type="common">Wheat</name>
    <dbReference type="NCBI Taxonomy" id="4565"/>
    <lineage>
        <taxon>Eukaryota</taxon>
        <taxon>Viridiplantae</taxon>
        <taxon>Streptophyta</taxon>
        <taxon>Embryophyta</taxon>
        <taxon>Tracheophyta</taxon>
        <taxon>Spermatophyta</taxon>
        <taxon>Magnoliopsida</taxon>
        <taxon>Liliopsida</taxon>
        <taxon>Poales</taxon>
        <taxon>Poaceae</taxon>
        <taxon>BOP clade</taxon>
        <taxon>Pooideae</taxon>
        <taxon>Triticodae</taxon>
        <taxon>Triticeae</taxon>
        <taxon>Triticinae</taxon>
        <taxon>Triticum</taxon>
    </lineage>
</organism>
<proteinExistence type="predicted"/>
<dbReference type="STRING" id="4565.A0A3B6SVE4"/>
<dbReference type="SUPFAM" id="SSF52047">
    <property type="entry name" value="RNI-like"/>
    <property type="match status" value="1"/>
</dbReference>
<sequence length="321" mass="35686">MCARGPSARDWSEMPLDALTCVFAKLGAVELLMGAGLVCRSWLHASKAPELWRAVVMSRPPDTPEGTEAFLRAIAKVSSELRPSVLITGIDDPWSAMVKVDDSLCAMAKVAVDRSGGRLQKFVARDFGTDELLEYIADRSPSLKSLGLMQCHDISEKGFMDLIVKFPQLEELVLIECHNISDDQKENRDVYEAISRACSQLKLFVLAHPGYFLHPNGSYGFHDGDVLGIATMKQLRHLSLDCVNINNAELVSIIDSCPYLEHLCMRNCYNIVADEALRAKCARIKTLKLKPMSVETASNDCCFVFFDPPVDEFVILSFFDT</sequence>
<dbReference type="Pfam" id="PF24758">
    <property type="entry name" value="LRR_At5g56370"/>
    <property type="match status" value="1"/>
</dbReference>
<dbReference type="InterPro" id="IPR055411">
    <property type="entry name" value="LRR_FXL15/At3g58940/PEG3-like"/>
</dbReference>
<dbReference type="EnsemblPlants" id="TraesCS7B02G480000.1">
    <property type="protein sequence ID" value="TraesCS7B02G480000.1"/>
    <property type="gene ID" value="TraesCS7B02G480000"/>
</dbReference>
<dbReference type="OrthoDB" id="634519at2759"/>
<dbReference type="PANTHER" id="PTHR38926:SF71">
    <property type="entry name" value="OS08G0194350 PROTEIN"/>
    <property type="match status" value="1"/>
</dbReference>
<feature type="domain" description="F-box/LRR-repeat protein 15/At3g58940/PEG3-like LRR" evidence="2">
    <location>
        <begin position="228"/>
        <end position="273"/>
    </location>
</feature>
<dbReference type="SMART" id="SM00367">
    <property type="entry name" value="LRR_CC"/>
    <property type="match status" value="4"/>
</dbReference>